<evidence type="ECO:0000259" key="1">
    <source>
        <dbReference type="Pfam" id="PF01012"/>
    </source>
</evidence>
<keyword evidence="3" id="KW-1185">Reference proteome</keyword>
<dbReference type="Gene3D" id="3.40.50.620">
    <property type="entry name" value="HUPs"/>
    <property type="match status" value="1"/>
</dbReference>
<dbReference type="SUPFAM" id="SSF52402">
    <property type="entry name" value="Adenine nucleotide alpha hydrolases-like"/>
    <property type="match status" value="1"/>
</dbReference>
<sequence length="106" mass="11423">MSRIYLIVAEQREGKIRQVTLEALQAAASSAADGDRMTAVLIGSGLDSMANELSAYPLSEIHLIEHAGLQYYNPESYTAALLPVIENIRPDAVFLGHTALGRDLAP</sequence>
<feature type="domain" description="Electron transfer flavoprotein alpha/beta-subunit N-terminal" evidence="1">
    <location>
        <begin position="6"/>
        <end position="106"/>
    </location>
</feature>
<organism evidence="2 3">
    <name type="scientific">Paenibacillus sepulcri</name>
    <dbReference type="NCBI Taxonomy" id="359917"/>
    <lineage>
        <taxon>Bacteria</taxon>
        <taxon>Bacillati</taxon>
        <taxon>Bacillota</taxon>
        <taxon>Bacilli</taxon>
        <taxon>Bacillales</taxon>
        <taxon>Paenibacillaceae</taxon>
        <taxon>Paenibacillus</taxon>
    </lineage>
</organism>
<reference evidence="2 3" key="1">
    <citation type="submission" date="2021-07" db="EMBL/GenBank/DDBJ databases">
        <title>Paenibacillus radiodurans sp. nov., isolated from the southeastern edge of Tengger Desert.</title>
        <authorList>
            <person name="Zhang G."/>
        </authorList>
    </citation>
    <scope>NUCLEOTIDE SEQUENCE [LARGE SCALE GENOMIC DNA]</scope>
    <source>
        <strain evidence="2 3">CCM 7311</strain>
    </source>
</reference>
<dbReference type="EMBL" id="JAHZIK010003235">
    <property type="protein sequence ID" value="MBW7461747.1"/>
    <property type="molecule type" value="Genomic_DNA"/>
</dbReference>
<comment type="caution">
    <text evidence="2">The sequence shown here is derived from an EMBL/GenBank/DDBJ whole genome shotgun (WGS) entry which is preliminary data.</text>
</comment>
<evidence type="ECO:0000313" key="2">
    <source>
        <dbReference type="EMBL" id="MBW7461747.1"/>
    </source>
</evidence>
<gene>
    <name evidence="2" type="ORF">K0U00_47620</name>
</gene>
<dbReference type="InterPro" id="IPR014729">
    <property type="entry name" value="Rossmann-like_a/b/a_fold"/>
</dbReference>
<dbReference type="InterPro" id="IPR014730">
    <property type="entry name" value="ETF_a/b_N"/>
</dbReference>
<feature type="non-terminal residue" evidence="2">
    <location>
        <position position="106"/>
    </location>
</feature>
<protein>
    <submittedName>
        <fullName evidence="2">Electron transfer flavoprotein subunit alpha/FixB family protein</fullName>
    </submittedName>
</protein>
<proteinExistence type="predicted"/>
<name>A0ABS7CLE5_9BACL</name>
<accession>A0ABS7CLE5</accession>
<evidence type="ECO:0000313" key="3">
    <source>
        <dbReference type="Proteomes" id="UP001519887"/>
    </source>
</evidence>
<dbReference type="Pfam" id="PF01012">
    <property type="entry name" value="ETF"/>
    <property type="match status" value="1"/>
</dbReference>
<dbReference type="Proteomes" id="UP001519887">
    <property type="component" value="Unassembled WGS sequence"/>
</dbReference>